<dbReference type="EMBL" id="UINC01127109">
    <property type="protein sequence ID" value="SVD06010.1"/>
    <property type="molecule type" value="Genomic_DNA"/>
</dbReference>
<sequence>VCKEKTVLFYVELNIGDDRMIRKRDQEHAAMPVLKDDLQEGRISRREFLRYATLLGVSTTAAYKIANVVNNGEPLLMQTAQATNIPKGGVLKVTYRCIDISDPHTYAWGSEVFRCVGDY</sequence>
<accession>A0A382S7W1</accession>
<feature type="non-terminal residue" evidence="1">
    <location>
        <position position="119"/>
    </location>
</feature>
<gene>
    <name evidence="1" type="ORF">METZ01_LOCUS358864</name>
</gene>
<reference evidence="1" key="1">
    <citation type="submission" date="2018-05" db="EMBL/GenBank/DDBJ databases">
        <authorList>
            <person name="Lanie J.A."/>
            <person name="Ng W.-L."/>
            <person name="Kazmierczak K.M."/>
            <person name="Andrzejewski T.M."/>
            <person name="Davidsen T.M."/>
            <person name="Wayne K.J."/>
            <person name="Tettelin H."/>
            <person name="Glass J.I."/>
            <person name="Rusch D."/>
            <person name="Podicherti R."/>
            <person name="Tsui H.-C.T."/>
            <person name="Winkler M.E."/>
        </authorList>
    </citation>
    <scope>NUCLEOTIDE SEQUENCE</scope>
</reference>
<evidence type="ECO:0000313" key="1">
    <source>
        <dbReference type="EMBL" id="SVD06010.1"/>
    </source>
</evidence>
<feature type="non-terminal residue" evidence="1">
    <location>
        <position position="1"/>
    </location>
</feature>
<dbReference type="AlphaFoldDB" id="A0A382S7W1"/>
<protein>
    <submittedName>
        <fullName evidence="1">Uncharacterized protein</fullName>
    </submittedName>
</protein>
<organism evidence="1">
    <name type="scientific">marine metagenome</name>
    <dbReference type="NCBI Taxonomy" id="408172"/>
    <lineage>
        <taxon>unclassified sequences</taxon>
        <taxon>metagenomes</taxon>
        <taxon>ecological metagenomes</taxon>
    </lineage>
</organism>
<name>A0A382S7W1_9ZZZZ</name>
<proteinExistence type="predicted"/>